<dbReference type="RefSeq" id="WP_152212740.1">
    <property type="nucleotide sequence ID" value="NZ_WFLN01000006.1"/>
</dbReference>
<reference evidence="1 2" key="1">
    <citation type="submission" date="2019-10" db="EMBL/GenBank/DDBJ databases">
        <title>New genus of Silvanigrellaceae.</title>
        <authorList>
            <person name="Pitt A."/>
            <person name="Hahn M.W."/>
        </authorList>
    </citation>
    <scope>NUCLEOTIDE SEQUENCE [LARGE SCALE GENOMIC DNA]</scope>
    <source>
        <strain evidence="1 2">33A1-SZDP</strain>
    </source>
</reference>
<sequence length="228" mass="26719">MTHEARIAANRLFDYLPYSKILPNLWKENLLLNNFVLSRKAVCHCEDYLTTNIPVIYPIFPSTGESAKGLFSSLSFAYISWIVNSRTLPHIEVIEVPIFMNEILFENQEREKLERSLSPQGITVIGSYTKVTNENYIFELLQIRKRVLTKIFEFSHNTSYIYLSIFSNLPKSLVEEKDSRYLSAIDELENKTSWAFQSQRLMPITYQKEVLLFSLKCWILTKKDLKLE</sequence>
<proteinExistence type="predicted"/>
<evidence type="ECO:0000313" key="2">
    <source>
        <dbReference type="Proteomes" id="UP000442694"/>
    </source>
</evidence>
<name>A0A833JCN5_9BACT</name>
<gene>
    <name evidence="1" type="ORF">GCL57_07515</name>
</gene>
<keyword evidence="2" id="KW-1185">Reference proteome</keyword>
<evidence type="ECO:0000313" key="1">
    <source>
        <dbReference type="EMBL" id="KAB8030813.1"/>
    </source>
</evidence>
<comment type="caution">
    <text evidence="1">The sequence shown here is derived from an EMBL/GenBank/DDBJ whole genome shotgun (WGS) entry which is preliminary data.</text>
</comment>
<protein>
    <submittedName>
        <fullName evidence="1">Uncharacterized protein</fullName>
    </submittedName>
</protein>
<accession>A0A833JCN5</accession>
<dbReference type="EMBL" id="WFLN01000006">
    <property type="protein sequence ID" value="KAB8030813.1"/>
    <property type="molecule type" value="Genomic_DNA"/>
</dbReference>
<organism evidence="1 2">
    <name type="scientific">Fluviispira multicolorata</name>
    <dbReference type="NCBI Taxonomy" id="2654512"/>
    <lineage>
        <taxon>Bacteria</taxon>
        <taxon>Pseudomonadati</taxon>
        <taxon>Bdellovibrionota</taxon>
        <taxon>Oligoflexia</taxon>
        <taxon>Silvanigrellales</taxon>
        <taxon>Silvanigrellaceae</taxon>
        <taxon>Fluviispira</taxon>
    </lineage>
</organism>
<dbReference type="Proteomes" id="UP000442694">
    <property type="component" value="Unassembled WGS sequence"/>
</dbReference>
<dbReference type="AlphaFoldDB" id="A0A833JCN5"/>